<keyword evidence="3" id="KW-1185">Reference proteome</keyword>
<evidence type="ECO:0000313" key="2">
    <source>
        <dbReference type="EMBL" id="KAF4449998.1"/>
    </source>
</evidence>
<dbReference type="CDD" id="cd10170">
    <property type="entry name" value="ASKHA_NBD_HSP70"/>
    <property type="match status" value="1"/>
</dbReference>
<organism evidence="2 3">
    <name type="scientific">Fusarium austroafricanum</name>
    <dbReference type="NCBI Taxonomy" id="2364996"/>
    <lineage>
        <taxon>Eukaryota</taxon>
        <taxon>Fungi</taxon>
        <taxon>Dikarya</taxon>
        <taxon>Ascomycota</taxon>
        <taxon>Pezizomycotina</taxon>
        <taxon>Sordariomycetes</taxon>
        <taxon>Hypocreomycetidae</taxon>
        <taxon>Hypocreales</taxon>
        <taxon>Nectriaceae</taxon>
        <taxon>Fusarium</taxon>
        <taxon>Fusarium concolor species complex</taxon>
    </lineage>
</organism>
<name>A0A8H4KIS1_9HYPO</name>
<dbReference type="OrthoDB" id="2963168at2759"/>
<evidence type="ECO:0000313" key="3">
    <source>
        <dbReference type="Proteomes" id="UP000605986"/>
    </source>
</evidence>
<dbReference type="SUPFAM" id="SSF53067">
    <property type="entry name" value="Actin-like ATPase domain"/>
    <property type="match status" value="2"/>
</dbReference>
<dbReference type="PANTHER" id="PTHR42749">
    <property type="entry name" value="CELL SHAPE-DETERMINING PROTEIN MREB"/>
    <property type="match status" value="1"/>
</dbReference>
<dbReference type="AlphaFoldDB" id="A0A8H4KIS1"/>
<feature type="region of interest" description="Disordered" evidence="1">
    <location>
        <begin position="105"/>
        <end position="150"/>
    </location>
</feature>
<dbReference type="EMBL" id="JAADJG010000261">
    <property type="protein sequence ID" value="KAF4449998.1"/>
    <property type="molecule type" value="Genomic_DNA"/>
</dbReference>
<dbReference type="PANTHER" id="PTHR42749:SF8">
    <property type="entry name" value="HSP70 FAMILY PROTEIN (AFU_ORTHOLOGUE AFUA_3G13740)"/>
    <property type="match status" value="1"/>
</dbReference>
<protein>
    <submittedName>
        <fullName evidence="2">Uncharacterized protein</fullName>
    </submittedName>
</protein>
<reference evidence="2" key="1">
    <citation type="submission" date="2020-01" db="EMBL/GenBank/DDBJ databases">
        <title>Identification and distribution of gene clusters putatively required for synthesis of sphingolipid metabolism inhibitors in phylogenetically diverse species of the filamentous fungus Fusarium.</title>
        <authorList>
            <person name="Kim H.-S."/>
            <person name="Busman M."/>
            <person name="Brown D.W."/>
            <person name="Divon H."/>
            <person name="Uhlig S."/>
            <person name="Proctor R.H."/>
        </authorList>
    </citation>
    <scope>NUCLEOTIDE SEQUENCE</scope>
    <source>
        <strain evidence="2">NRRL 53441</strain>
    </source>
</reference>
<dbReference type="InterPro" id="IPR043129">
    <property type="entry name" value="ATPase_NBD"/>
</dbReference>
<sequence length="662" mass="75286">MTIGRQEQDETKPDSIDVDLLNRIEHESLQRRLIIAVDFGTTYSAVSYVEIPEGCPSDFVDSRSIHSITRYPDSRDLNANDRMLMEVPSEVIYPLDRHFRDRDRLIHSPPDLETGPGDNNQHEGPPSDPLSDGPQEADHHDDDGDTTMGMDIPDQFHWGYAVHELWAIPATHSDPTNQPLSRFKLLLDNSPMTETVRQKLNEDLGRLKSRGVIRKPIEVIADFLTYLLDHVQSELCLLGYEDNIPKEMVLCVPAIWSQRACRDMQMCLAAAMKRAKFKGVDVENKSIENLFIVSEPEAAAAYMLANSPEIKRGQTFVLLDAGGGTVDANTYRVSNEEPLRLDHEIVPPGGGLHGSSYLNEDFKAYLKNLLAEETYLEQGIETIDGIVEQVMIEQFEPKIKRSFDYTRPKIVKRLAIRGLRDNPSKGFSRGCVVISTSKIRQIFMKHLEGIFNIVRRQLDDALRNGCKVENNCHVTLMQPEDRTNIINAVSSGAVLRAMNKTQGPERRARSSYGILRAEPFNEYPEHQGLKPFYDPHDGQPYIKKTIDWVLKLGETVPPVWKCDPFTCSHTFDVWPIRPMICKEILYVSDRSTRSHYRLSHPQNDGAQEVGQIVVDFTFLRDEGKITPTEPIVLPDGRKVGTKHYKVDFTMIICVVDRDLKYF</sequence>
<comment type="caution">
    <text evidence="2">The sequence shown here is derived from an EMBL/GenBank/DDBJ whole genome shotgun (WGS) entry which is preliminary data.</text>
</comment>
<evidence type="ECO:0000256" key="1">
    <source>
        <dbReference type="SAM" id="MobiDB-lite"/>
    </source>
</evidence>
<proteinExistence type="predicted"/>
<dbReference type="Gene3D" id="3.30.420.40">
    <property type="match status" value="1"/>
</dbReference>
<dbReference type="Proteomes" id="UP000605986">
    <property type="component" value="Unassembled WGS sequence"/>
</dbReference>
<gene>
    <name evidence="2" type="ORF">F53441_6782</name>
</gene>
<accession>A0A8H4KIS1</accession>